<evidence type="ECO:0000313" key="9">
    <source>
        <dbReference type="Proteomes" id="UP001652623"/>
    </source>
</evidence>
<proteinExistence type="predicted"/>
<dbReference type="InterPro" id="IPR044974">
    <property type="entry name" value="Disease_R_plants"/>
</dbReference>
<dbReference type="Pfam" id="PF01582">
    <property type="entry name" value="TIR"/>
    <property type="match status" value="1"/>
</dbReference>
<dbReference type="Gene3D" id="3.80.10.10">
    <property type="entry name" value="Ribonuclease Inhibitor"/>
    <property type="match status" value="3"/>
</dbReference>
<dbReference type="SUPFAM" id="SSF52540">
    <property type="entry name" value="P-loop containing nucleoside triphosphate hydrolases"/>
    <property type="match status" value="1"/>
</dbReference>
<reference evidence="10" key="1">
    <citation type="submission" date="2025-08" db="UniProtKB">
        <authorList>
            <consortium name="RefSeq"/>
        </authorList>
    </citation>
    <scope>IDENTIFICATION</scope>
    <source>
        <tissue evidence="10">Seedling</tissue>
    </source>
</reference>
<keyword evidence="2" id="KW-0433">Leucine-rich repeat</keyword>
<dbReference type="Pfam" id="PF23282">
    <property type="entry name" value="WHD_ROQ1"/>
    <property type="match status" value="1"/>
</dbReference>
<dbReference type="SMART" id="SM00255">
    <property type="entry name" value="TIR"/>
    <property type="match status" value="1"/>
</dbReference>
<dbReference type="Gene3D" id="3.40.50.300">
    <property type="entry name" value="P-loop containing nucleotide triphosphate hydrolases"/>
    <property type="match status" value="1"/>
</dbReference>
<evidence type="ECO:0000256" key="7">
    <source>
        <dbReference type="ARBA" id="ARBA00047304"/>
    </source>
</evidence>
<feature type="domain" description="TIR" evidence="8">
    <location>
        <begin position="15"/>
        <end position="181"/>
    </location>
</feature>
<name>A0ABM3I308_ZIZJJ</name>
<comment type="catalytic activity">
    <reaction evidence="7">
        <text>NAD(+) + H2O = ADP-D-ribose + nicotinamide + H(+)</text>
        <dbReference type="Rhea" id="RHEA:16301"/>
        <dbReference type="ChEBI" id="CHEBI:15377"/>
        <dbReference type="ChEBI" id="CHEBI:15378"/>
        <dbReference type="ChEBI" id="CHEBI:17154"/>
        <dbReference type="ChEBI" id="CHEBI:57540"/>
        <dbReference type="ChEBI" id="CHEBI:57967"/>
        <dbReference type="EC" id="3.2.2.6"/>
    </reaction>
    <physiologicalReaction direction="left-to-right" evidence="7">
        <dbReference type="Rhea" id="RHEA:16302"/>
    </physiologicalReaction>
</comment>
<keyword evidence="6" id="KW-0520">NAD</keyword>
<dbReference type="InterPro" id="IPR032675">
    <property type="entry name" value="LRR_dom_sf"/>
</dbReference>
<dbReference type="Pfam" id="PF00931">
    <property type="entry name" value="NB-ARC"/>
    <property type="match status" value="1"/>
</dbReference>
<dbReference type="PRINTS" id="PR00364">
    <property type="entry name" value="DISEASERSIST"/>
</dbReference>
<evidence type="ECO:0000256" key="6">
    <source>
        <dbReference type="ARBA" id="ARBA00023027"/>
    </source>
</evidence>
<dbReference type="PROSITE" id="PS50104">
    <property type="entry name" value="TIR"/>
    <property type="match status" value="1"/>
</dbReference>
<dbReference type="Gene3D" id="3.40.50.10140">
    <property type="entry name" value="Toll/interleukin-1 receptor homology (TIR) domain"/>
    <property type="match status" value="1"/>
</dbReference>
<evidence type="ECO:0000256" key="1">
    <source>
        <dbReference type="ARBA" id="ARBA00011982"/>
    </source>
</evidence>
<evidence type="ECO:0000256" key="4">
    <source>
        <dbReference type="ARBA" id="ARBA00022801"/>
    </source>
</evidence>
<keyword evidence="4" id="KW-0378">Hydrolase</keyword>
<evidence type="ECO:0000256" key="5">
    <source>
        <dbReference type="ARBA" id="ARBA00022821"/>
    </source>
</evidence>
<dbReference type="Gene3D" id="1.10.8.430">
    <property type="entry name" value="Helical domain of apoptotic protease-activating factors"/>
    <property type="match status" value="1"/>
</dbReference>
<dbReference type="InterPro" id="IPR035897">
    <property type="entry name" value="Toll_tir_struct_dom_sf"/>
</dbReference>
<protein>
    <recommendedName>
        <fullName evidence="1">ADP-ribosyl cyclase/cyclic ADP-ribose hydrolase</fullName>
        <ecNumber evidence="1">3.2.2.6</ecNumber>
    </recommendedName>
</protein>
<evidence type="ECO:0000259" key="8">
    <source>
        <dbReference type="PROSITE" id="PS50104"/>
    </source>
</evidence>
<dbReference type="PANTHER" id="PTHR11017">
    <property type="entry name" value="LEUCINE-RICH REPEAT-CONTAINING PROTEIN"/>
    <property type="match status" value="1"/>
</dbReference>
<dbReference type="InterPro" id="IPR003591">
    <property type="entry name" value="Leu-rich_rpt_typical-subtyp"/>
</dbReference>
<keyword evidence="5" id="KW-0611">Plant defense</keyword>
<dbReference type="PANTHER" id="PTHR11017:SF527">
    <property type="entry name" value="TMV RESISTANCE PROTEIN N-LIKE"/>
    <property type="match status" value="1"/>
</dbReference>
<dbReference type="InterPro" id="IPR027417">
    <property type="entry name" value="P-loop_NTPase"/>
</dbReference>
<dbReference type="SUPFAM" id="SSF46785">
    <property type="entry name" value="Winged helix' DNA-binding domain"/>
    <property type="match status" value="1"/>
</dbReference>
<dbReference type="SUPFAM" id="SSF52200">
    <property type="entry name" value="Toll/Interleukin receptor TIR domain"/>
    <property type="match status" value="1"/>
</dbReference>
<dbReference type="Proteomes" id="UP001652623">
    <property type="component" value="Chromosome 6"/>
</dbReference>
<dbReference type="InterPro" id="IPR036390">
    <property type="entry name" value="WH_DNA-bd_sf"/>
</dbReference>
<dbReference type="Pfam" id="PF20160">
    <property type="entry name" value="C-JID"/>
    <property type="match status" value="2"/>
</dbReference>
<dbReference type="InterPro" id="IPR000157">
    <property type="entry name" value="TIR_dom"/>
</dbReference>
<organism evidence="9 10">
    <name type="scientific">Ziziphus jujuba</name>
    <name type="common">Chinese jujube</name>
    <name type="synonym">Ziziphus sativa</name>
    <dbReference type="NCBI Taxonomy" id="326968"/>
    <lineage>
        <taxon>Eukaryota</taxon>
        <taxon>Viridiplantae</taxon>
        <taxon>Streptophyta</taxon>
        <taxon>Embryophyta</taxon>
        <taxon>Tracheophyta</taxon>
        <taxon>Spermatophyta</taxon>
        <taxon>Magnoliopsida</taxon>
        <taxon>eudicotyledons</taxon>
        <taxon>Gunneridae</taxon>
        <taxon>Pentapetalae</taxon>
        <taxon>rosids</taxon>
        <taxon>fabids</taxon>
        <taxon>Rosales</taxon>
        <taxon>Rhamnaceae</taxon>
        <taxon>Paliureae</taxon>
        <taxon>Ziziphus</taxon>
    </lineage>
</organism>
<keyword evidence="3" id="KW-0677">Repeat</keyword>
<dbReference type="EC" id="3.2.2.6" evidence="1"/>
<keyword evidence="9" id="KW-1185">Reference proteome</keyword>
<dbReference type="InterPro" id="IPR058192">
    <property type="entry name" value="WHD_ROQ1-like"/>
</dbReference>
<evidence type="ECO:0000256" key="3">
    <source>
        <dbReference type="ARBA" id="ARBA00022737"/>
    </source>
</evidence>
<sequence>MANSNSNFSSSSPPKEYDVFLSFRGEDTRKNFSGHLRNALRQKGIHTFFDDDKLERGKEISPELLKAIEDSYTSIIILSENYASSSWCLTELGNIVEFMGVSGKILPIFYHVDPGHVRNQSGSYGEAFKKHEGDQRHSSEKVQSWRDALKTVGNLAGWHVNDTTDESKFIQDFIVEVSRKLGVRSTKTLDGLYGMHSRLKKFDSFVCRSSTDVRFIGICGMGGIGKTTLAKAYYNQMSDTFEGSSFLANVREVCKKKENGRVHLQNQLLSDTLKDKDIEIGNVYDGIDMIRRRLRKKSIIVVLDDVDKMEQIVALAEKNDCFGAGSVVIVTTRDESLLTNAYKGSKIYKVEQLNYKEALRLFSLKAFPISSTTILKDYKELSDQVIEYANGLPLALEVLGSFLCGKSKTQWMDALERLKNYAEKDIVEKLRISFDDLRETDQQIFLDIACFFNGYDKDYVIEILESCELYPTIGIQTLVDKSLVVQNGNKLSMHDLLQEMGKDIVRQESRREPGRRSRIWDAVDFKRILQKKTGTDKIEGIQSFLEESTKLISFEALSNLKNLRLLMIFGSYLSPTTSDGSTPNLEYLSDELRLLEWNGFPYKNPPSSFEPNELVHLKLIKSNIQQLWDNPIELYKLKSIDLSDSRCFRKFENFEVVPNLEKLILKGCIKLSEIHPSITVLKRLALLNLKDCTSLINLPRRIQGLNSLKILDLHGCSKLCKLPEDLEELKSLEEFDVTKSGLRYLPPSIFLMGNLKTLCCEGIVHSTIKTNIINRSVGRNHCFLPGDLSSLNMLNLSNCDITDESFPGFFGCFVSLVDLNLSGNPFSALHPSINKLSNLRYLNLKYCEGLRKLGPELPSSLKTVWVDQCSSLNSFLDPLEPCQLRCSAFCADCFELVERQDSNAIAFSSLKRFIQDPLDPSLGFEIVLPGSEIPAWFMEQSSGPSINIELDPNWCTNKWIGLALSVCFCVESSDDEIYCEVESRNWRSRMLRTITDVESESFENHLWLFYLPRENFPEDWNSCSNLEFSFYAESTNNNSYFGPCGVRLVYEKDIENFNQIGSEEFSDQEDVSSSSTSKRVENVITPTVSKGLISSGHMKKLDLSNGSLSDEAFPDFGNLVFLEVLNLSKNPFSVLPSSINRLSKLRDLDLTYCEGLRHLGPELPLSLENVRVDYCSSLSSFLDPSKPCHLLCSAFCSNCFELVKRQDSKLTALSALKRFLQDPLSTSRRYDIVVPGSEIPTWFIKQSSVASTSTKRKSPETSISIKLRPDWCDENWMGFALSLCFRNACQDKIFCDIKINGQKWGFETLQCPSPSETSDHLWLFYLPRGLYFRSDWQNSQGRSHIVFSFYTNSYEPDFDFSPCGPCGVRLVYKKDIQKVDQD</sequence>
<accession>A0ABM3I308</accession>
<evidence type="ECO:0000313" key="10">
    <source>
        <dbReference type="RefSeq" id="XP_048319565.2"/>
    </source>
</evidence>
<dbReference type="RefSeq" id="XP_048319565.2">
    <property type="nucleotide sequence ID" value="XM_048463608.2"/>
</dbReference>
<dbReference type="SMART" id="SM00369">
    <property type="entry name" value="LRR_TYP"/>
    <property type="match status" value="4"/>
</dbReference>
<gene>
    <name evidence="10" type="primary">LOC107409088</name>
</gene>
<dbReference type="InterPro" id="IPR042197">
    <property type="entry name" value="Apaf_helical"/>
</dbReference>
<dbReference type="InterPro" id="IPR002182">
    <property type="entry name" value="NB-ARC"/>
</dbReference>
<dbReference type="InterPro" id="IPR045344">
    <property type="entry name" value="C-JID"/>
</dbReference>
<dbReference type="SUPFAM" id="SSF52058">
    <property type="entry name" value="L domain-like"/>
    <property type="match status" value="1"/>
</dbReference>
<evidence type="ECO:0000256" key="2">
    <source>
        <dbReference type="ARBA" id="ARBA00022614"/>
    </source>
</evidence>
<dbReference type="GeneID" id="107409088"/>